<dbReference type="RefSeq" id="WP_085501036.1">
    <property type="nucleotide sequence ID" value="NZ_FXAO01000018.1"/>
</dbReference>
<organism evidence="1 2">
    <name type="scientific">Arenibacter troitsensis</name>
    <dbReference type="NCBI Taxonomy" id="188872"/>
    <lineage>
        <taxon>Bacteria</taxon>
        <taxon>Pseudomonadati</taxon>
        <taxon>Bacteroidota</taxon>
        <taxon>Flavobacteriia</taxon>
        <taxon>Flavobacteriales</taxon>
        <taxon>Flavobacteriaceae</taxon>
        <taxon>Arenibacter</taxon>
    </lineage>
</organism>
<dbReference type="EMBL" id="FXAO01000018">
    <property type="protein sequence ID" value="SMG53543.1"/>
    <property type="molecule type" value="Genomic_DNA"/>
</dbReference>
<dbReference type="Proteomes" id="UP000193420">
    <property type="component" value="Unassembled WGS sequence"/>
</dbReference>
<reference evidence="2" key="1">
    <citation type="submission" date="2017-04" db="EMBL/GenBank/DDBJ databases">
        <authorList>
            <person name="Varghese N."/>
            <person name="Submissions S."/>
        </authorList>
    </citation>
    <scope>NUCLEOTIDE SEQUENCE [LARGE SCALE GENOMIC DNA]</scope>
    <source>
        <strain evidence="2">DSM 19835</strain>
    </source>
</reference>
<name>A0A1X7LJP2_9FLAO</name>
<proteinExistence type="predicted"/>
<accession>A0A1X7LJP2</accession>
<dbReference type="AlphaFoldDB" id="A0A1X7LJP2"/>
<keyword evidence="2" id="KW-1185">Reference proteome</keyword>
<gene>
    <name evidence="1" type="ORF">SAMN03080602_04396</name>
</gene>
<evidence type="ECO:0000313" key="1">
    <source>
        <dbReference type="EMBL" id="SMG53543.1"/>
    </source>
</evidence>
<dbReference type="OrthoDB" id="714084at2"/>
<sequence length="183" mass="21713">MNKRTTFYLGLIFLTLLLFSCKPVLNESEEYQIISEILNHSYGHETDDENGLGWIDTSESYNSLRVRNHTNLRELDIEILNDYLNFNNLSDFAIEDFQKYREWDIKKIKDYDRYRLETETDKGNESRYIGSIQFSSISFNKDLDHAIIYTTYYCGGECGEGLVFRFIKTDKWTIEKVETLWVS</sequence>
<protein>
    <submittedName>
        <fullName evidence="1">Uncharacterized protein</fullName>
    </submittedName>
</protein>
<dbReference type="PROSITE" id="PS51257">
    <property type="entry name" value="PROKAR_LIPOPROTEIN"/>
    <property type="match status" value="1"/>
</dbReference>
<evidence type="ECO:0000313" key="2">
    <source>
        <dbReference type="Proteomes" id="UP000193420"/>
    </source>
</evidence>